<dbReference type="InterPro" id="IPR029018">
    <property type="entry name" value="Hex-like_dom2"/>
</dbReference>
<feature type="chain" id="PRO_5015538987" evidence="2">
    <location>
        <begin position="23"/>
        <end position="748"/>
    </location>
</feature>
<name>A0A2T5BXS4_9BACT</name>
<evidence type="ECO:0000313" key="4">
    <source>
        <dbReference type="Proteomes" id="UP000243525"/>
    </source>
</evidence>
<dbReference type="PANTHER" id="PTHR47406">
    <property type="entry name" value="COAGULATION FACTOR 5/8 TYPE, C-TERMINAL"/>
    <property type="match status" value="1"/>
</dbReference>
<accession>A0A2T5BXS4</accession>
<keyword evidence="1" id="KW-0378">Hydrolase</keyword>
<dbReference type="Gene3D" id="3.30.379.10">
    <property type="entry name" value="Chitobiase/beta-hexosaminidase domain 2-like"/>
    <property type="match status" value="1"/>
</dbReference>
<keyword evidence="2" id="KW-0732">Signal</keyword>
<evidence type="ECO:0000256" key="2">
    <source>
        <dbReference type="SAM" id="SignalP"/>
    </source>
</evidence>
<evidence type="ECO:0000256" key="1">
    <source>
        <dbReference type="ARBA" id="ARBA00022801"/>
    </source>
</evidence>
<sequence length="748" mass="86035">MPNYLTLLLTMLLTHLSGMSPAAPVELANNGKSAYKIVIAPSANAEELQAAHIFQSYFKQVTSVQLPITQSVSEPDQPYISIGETSWTKVENAPQAYTIEVKAGKLQITGGKRKGVIYGVYTFIEEILGCRKWNANEPAVCPRVSNLTIDSNLLIHSKPAFEYREAYFPAEADDEYLDWHKLHRLDDLWGMWGHSFNQLVPAKRYFRDHPEYFSFYLGERRPLQLCLTNKQVIKIAIATIRKKIKEHTNAIYWSISANDDVGTCECDHCSKINQREGGDQGTLIRFVNAIAKAFPERIFTTLAYGSTSRAPLHTKPRPNVYIFLSSIDAYRTRELENEKSAAAFNRNLKDWEKISSHIFVWDYYTQFTNYLAPFPIIPTLQPNLNYFKQHGVSGVFAQGSGYDYSNLAELKQYLLAKLLWSPEQDVEKLTDEFLQGYYGPAAQYLRQYIDLQRDALVKSGAQLDIYGNPVGDWNTYLTPEMMDRYSMILDSAEIAAERQPELWKRVNRLRLSDEFAYLQQSRFYGRDRYGIWQTAKDGSLSLKPRMQQRVDRFYQACKQNGIDKLNEAGTTIDQYKNEWAWCFHHPPAKNLASEGTIREMTSPFVAEYATKGERTLIDGMYGFDDFSYNWLCFYGSPLQCTLDLNATISVSHVKLNFLEDQRHWIFRPEQLIVEGSLDGEHFYQLGELTTSPLAEDYTIQKIPLAIAFKQQTLRYIRVTAMPQAKLPLWRGHKTKKPMLACDEVWVSE</sequence>
<dbReference type="EMBL" id="QAAD01000024">
    <property type="protein sequence ID" value="PTN05956.1"/>
    <property type="molecule type" value="Genomic_DNA"/>
</dbReference>
<dbReference type="Proteomes" id="UP000243525">
    <property type="component" value="Unassembled WGS sequence"/>
</dbReference>
<protein>
    <submittedName>
        <fullName evidence="3">Uncharacterized protein DUF4838</fullName>
    </submittedName>
</protein>
<proteinExistence type="predicted"/>
<dbReference type="AlphaFoldDB" id="A0A2T5BXS4"/>
<gene>
    <name evidence="3" type="ORF">C8N47_12419</name>
</gene>
<evidence type="ECO:0000313" key="3">
    <source>
        <dbReference type="EMBL" id="PTN05956.1"/>
    </source>
</evidence>
<dbReference type="GO" id="GO:0016787">
    <property type="term" value="F:hydrolase activity"/>
    <property type="evidence" value="ECO:0007669"/>
    <property type="project" value="UniProtKB-KW"/>
</dbReference>
<dbReference type="PANTHER" id="PTHR47406:SF2">
    <property type="entry name" value="ALPHA GLUCURONIDASE N-TERMINAL DOMAIN-CONTAINING PROTEIN"/>
    <property type="match status" value="1"/>
</dbReference>
<keyword evidence="4" id="KW-1185">Reference proteome</keyword>
<dbReference type="InterPro" id="IPR032287">
    <property type="entry name" value="DUF4838"/>
</dbReference>
<dbReference type="SUPFAM" id="SSF55545">
    <property type="entry name" value="beta-N-acetylhexosaminidase-like domain"/>
    <property type="match status" value="1"/>
</dbReference>
<dbReference type="Pfam" id="PF16126">
    <property type="entry name" value="DUF4838"/>
    <property type="match status" value="1"/>
</dbReference>
<dbReference type="RefSeq" id="WP_170111429.1">
    <property type="nucleotide sequence ID" value="NZ_OY782574.1"/>
</dbReference>
<reference evidence="3 4" key="1">
    <citation type="submission" date="2018-04" db="EMBL/GenBank/DDBJ databases">
        <title>Genomic Encyclopedia of Archaeal and Bacterial Type Strains, Phase II (KMG-II): from individual species to whole genera.</title>
        <authorList>
            <person name="Goeker M."/>
        </authorList>
    </citation>
    <scope>NUCLEOTIDE SEQUENCE [LARGE SCALE GENOMIC DNA]</scope>
    <source>
        <strain evidence="3 4">DSM 28823</strain>
    </source>
</reference>
<feature type="signal peptide" evidence="2">
    <location>
        <begin position="1"/>
        <end position="22"/>
    </location>
</feature>
<dbReference type="GO" id="GO:0005975">
    <property type="term" value="P:carbohydrate metabolic process"/>
    <property type="evidence" value="ECO:0007669"/>
    <property type="project" value="UniProtKB-ARBA"/>
</dbReference>
<organism evidence="3 4">
    <name type="scientific">Mangrovibacterium marinum</name>
    <dbReference type="NCBI Taxonomy" id="1639118"/>
    <lineage>
        <taxon>Bacteria</taxon>
        <taxon>Pseudomonadati</taxon>
        <taxon>Bacteroidota</taxon>
        <taxon>Bacteroidia</taxon>
        <taxon>Marinilabiliales</taxon>
        <taxon>Prolixibacteraceae</taxon>
        <taxon>Mangrovibacterium</taxon>
    </lineage>
</organism>
<dbReference type="Gene3D" id="2.60.120.260">
    <property type="entry name" value="Galactose-binding domain-like"/>
    <property type="match status" value="1"/>
</dbReference>
<comment type="caution">
    <text evidence="3">The sequence shown here is derived from an EMBL/GenBank/DDBJ whole genome shotgun (WGS) entry which is preliminary data.</text>
</comment>